<dbReference type="AlphaFoldDB" id="A0AAD7G590"/>
<evidence type="ECO:0000313" key="5">
    <source>
        <dbReference type="Proteomes" id="UP001221757"/>
    </source>
</evidence>
<organism evidence="4 5">
    <name type="scientific">Mycena rosella</name>
    <name type="common">Pink bonnet</name>
    <name type="synonym">Agaricus rosellus</name>
    <dbReference type="NCBI Taxonomy" id="1033263"/>
    <lineage>
        <taxon>Eukaryota</taxon>
        <taxon>Fungi</taxon>
        <taxon>Dikarya</taxon>
        <taxon>Basidiomycota</taxon>
        <taxon>Agaricomycotina</taxon>
        <taxon>Agaricomycetes</taxon>
        <taxon>Agaricomycetidae</taxon>
        <taxon>Agaricales</taxon>
        <taxon>Marasmiineae</taxon>
        <taxon>Mycenaceae</taxon>
        <taxon>Mycena</taxon>
    </lineage>
</organism>
<accession>A0AAD7G590</accession>
<keyword evidence="2" id="KW-1015">Disulfide bond</keyword>
<gene>
    <name evidence="4" type="ORF">B0H17DRAFT_1142301</name>
</gene>
<sequence length="418" mass="46112">MSKSTQKIRYVAFEYWPEEPIPAILLCELRRDNISSTFPHGDYNIEGGRVVYDLKADAEFNRAAGCTVKWGAEIKGNNDASIDTEFAVDLTSNLGVNVKLVAGTPPFITIIMFNKDESELSPALVSQLSSVGPISTSGGVTVKTASNEDEEIIPPRGPLYIINSQQQYLSRWGDDGLKFKKTTPDQYCLFEATYSGRFQHYLLSTTSLTPNVRIKIDRGQDPPALWLTRTIREAAVFKIQSPDRSLGTFYLVANKYITGSTESGPEDSLAMFIGDVDNASPTATAVETLAYEYTKSTVGTWNHTLGWEIGGRVTFKAGTPVLGVDKEISISASGAHEWGQQNGETHKFTASVAVTVPPSSKVNVTLIVKRRTIDVPFTYTETRTYPDQRVITTRDKSGVYKNLETYRVSTQLSEPTAR</sequence>
<dbReference type="Proteomes" id="UP001221757">
    <property type="component" value="Unassembled WGS sequence"/>
</dbReference>
<evidence type="ECO:0000256" key="2">
    <source>
        <dbReference type="ARBA" id="ARBA00023157"/>
    </source>
</evidence>
<protein>
    <recommendedName>
        <fullName evidence="3">Aerolysin-like C-terminal domain-containing protein</fullName>
    </recommendedName>
</protein>
<dbReference type="Gene3D" id="2.170.15.10">
    <property type="entry name" value="Proaerolysin, chain A, domain 3"/>
    <property type="match status" value="1"/>
</dbReference>
<feature type="domain" description="Aerolysin-like C-terminal" evidence="3">
    <location>
        <begin position="254"/>
        <end position="382"/>
    </location>
</feature>
<dbReference type="Pfam" id="PF01117">
    <property type="entry name" value="Aerolysin"/>
    <property type="match status" value="1"/>
</dbReference>
<dbReference type="EMBL" id="JARKIE010000191">
    <property type="protein sequence ID" value="KAJ7668921.1"/>
    <property type="molecule type" value="Genomic_DNA"/>
</dbReference>
<keyword evidence="5" id="KW-1185">Reference proteome</keyword>
<evidence type="ECO:0000313" key="4">
    <source>
        <dbReference type="EMBL" id="KAJ7668921.1"/>
    </source>
</evidence>
<name>A0AAD7G590_MYCRO</name>
<proteinExistence type="inferred from homology"/>
<dbReference type="PANTHER" id="PTHR39244">
    <property type="entry name" value="NATTERIN-4"/>
    <property type="match status" value="1"/>
</dbReference>
<evidence type="ECO:0000259" key="3">
    <source>
        <dbReference type="Pfam" id="PF01117"/>
    </source>
</evidence>
<reference evidence="4" key="1">
    <citation type="submission" date="2023-03" db="EMBL/GenBank/DDBJ databases">
        <title>Massive genome expansion in bonnet fungi (Mycena s.s.) driven by repeated elements and novel gene families across ecological guilds.</title>
        <authorList>
            <consortium name="Lawrence Berkeley National Laboratory"/>
            <person name="Harder C.B."/>
            <person name="Miyauchi S."/>
            <person name="Viragh M."/>
            <person name="Kuo A."/>
            <person name="Thoen E."/>
            <person name="Andreopoulos B."/>
            <person name="Lu D."/>
            <person name="Skrede I."/>
            <person name="Drula E."/>
            <person name="Henrissat B."/>
            <person name="Morin E."/>
            <person name="Kohler A."/>
            <person name="Barry K."/>
            <person name="LaButti K."/>
            <person name="Morin E."/>
            <person name="Salamov A."/>
            <person name="Lipzen A."/>
            <person name="Mereny Z."/>
            <person name="Hegedus B."/>
            <person name="Baldrian P."/>
            <person name="Stursova M."/>
            <person name="Weitz H."/>
            <person name="Taylor A."/>
            <person name="Grigoriev I.V."/>
            <person name="Nagy L.G."/>
            <person name="Martin F."/>
            <person name="Kauserud H."/>
        </authorList>
    </citation>
    <scope>NUCLEOTIDE SEQUENCE</scope>
    <source>
        <strain evidence="4">CBHHK067</strain>
    </source>
</reference>
<dbReference type="SUPFAM" id="SSF56973">
    <property type="entry name" value="Aerolisin/ETX pore-forming domain"/>
    <property type="match status" value="1"/>
</dbReference>
<dbReference type="PANTHER" id="PTHR39244:SF5">
    <property type="entry name" value="NATTERIN-3-LIKE"/>
    <property type="match status" value="1"/>
</dbReference>
<comment type="similarity">
    <text evidence="1">Belongs to the aerolysin family.</text>
</comment>
<dbReference type="InterPro" id="IPR055267">
    <property type="entry name" value="Aerolysin-like_C"/>
</dbReference>
<dbReference type="InterPro" id="IPR053237">
    <property type="entry name" value="Natterin_C"/>
</dbReference>
<comment type="caution">
    <text evidence="4">The sequence shown here is derived from an EMBL/GenBank/DDBJ whole genome shotgun (WGS) entry which is preliminary data.</text>
</comment>
<evidence type="ECO:0000256" key="1">
    <source>
        <dbReference type="ARBA" id="ARBA00009831"/>
    </source>
</evidence>